<dbReference type="EMBL" id="VLLA01000009">
    <property type="protein sequence ID" value="TWI68754.1"/>
    <property type="molecule type" value="Genomic_DNA"/>
</dbReference>
<dbReference type="AlphaFoldDB" id="A0A562RJI4"/>
<sequence>MTPVLQTERHLNLDPDMFCSDDALAYERSRTRFVAGQGLLLDDAYRLAHLPLVAPHDPRVIAAKEGTSYDRGRHPTAYSVVLPISADALEASPAYQALDAELRTAPFANKVAWHVMDRRREHLHATICGGLGSEPPAIEPARRSAMAELGPIRAEVRGLFSGNVNRGRLYLRVYPEQRDGANLFHAVQRVLGRPTTDLYVVGLWNLMDDLDADEAAILAAMIERWWSRSLLRVEADELWLLGARDDLVLDGEISARLALR</sequence>
<dbReference type="OrthoDB" id="8112774at2"/>
<dbReference type="Proteomes" id="UP000316291">
    <property type="component" value="Unassembled WGS sequence"/>
</dbReference>
<evidence type="ECO:0000313" key="1">
    <source>
        <dbReference type="EMBL" id="TWI68754.1"/>
    </source>
</evidence>
<accession>A0A562RJI4</accession>
<evidence type="ECO:0000313" key="2">
    <source>
        <dbReference type="Proteomes" id="UP000316291"/>
    </source>
</evidence>
<reference evidence="1 2" key="1">
    <citation type="journal article" date="2015" name="Stand. Genomic Sci.">
        <title>Genomic Encyclopedia of Bacterial and Archaeal Type Strains, Phase III: the genomes of soil and plant-associated and newly described type strains.</title>
        <authorList>
            <person name="Whitman W.B."/>
            <person name="Woyke T."/>
            <person name="Klenk H.P."/>
            <person name="Zhou Y."/>
            <person name="Lilburn T.G."/>
            <person name="Beck B.J."/>
            <person name="De Vos P."/>
            <person name="Vandamme P."/>
            <person name="Eisen J.A."/>
            <person name="Garrity G."/>
            <person name="Hugenholtz P."/>
            <person name="Kyrpides N.C."/>
        </authorList>
    </citation>
    <scope>NUCLEOTIDE SEQUENCE [LARGE SCALE GENOMIC DNA]</scope>
    <source>
        <strain evidence="1 2">CGMCC 1.10948</strain>
    </source>
</reference>
<organism evidence="1 2">
    <name type="scientific">Bradyrhizobium huanghuaihaiense</name>
    <dbReference type="NCBI Taxonomy" id="990078"/>
    <lineage>
        <taxon>Bacteria</taxon>
        <taxon>Pseudomonadati</taxon>
        <taxon>Pseudomonadota</taxon>
        <taxon>Alphaproteobacteria</taxon>
        <taxon>Hyphomicrobiales</taxon>
        <taxon>Nitrobacteraceae</taxon>
        <taxon>Bradyrhizobium</taxon>
    </lineage>
</organism>
<comment type="caution">
    <text evidence="1">The sequence shown here is derived from an EMBL/GenBank/DDBJ whole genome shotgun (WGS) entry which is preliminary data.</text>
</comment>
<name>A0A562RJI4_9BRAD</name>
<proteinExistence type="predicted"/>
<keyword evidence="2" id="KW-1185">Reference proteome</keyword>
<gene>
    <name evidence="1" type="ORF">IQ16_03946</name>
</gene>
<dbReference type="RefSeq" id="WP_018642005.1">
    <property type="nucleotide sequence ID" value="NZ_VLLA01000009.1"/>
</dbReference>
<protein>
    <submittedName>
        <fullName evidence="1">Uncharacterized protein</fullName>
    </submittedName>
</protein>